<dbReference type="HOGENOM" id="CLU_079569_3_0_6"/>
<name>V2V148_9GAMM</name>
<dbReference type="Proteomes" id="UP000023785">
    <property type="component" value="Unassembled WGS sequence"/>
</dbReference>
<comment type="caution">
    <text evidence="7">The sequence shown here is derived from an EMBL/GenBank/DDBJ whole genome shotgun (WGS) entry which is preliminary data.</text>
</comment>
<feature type="transmembrane region" description="Helical" evidence="6">
    <location>
        <begin position="145"/>
        <end position="169"/>
    </location>
</feature>
<dbReference type="GO" id="GO:0005886">
    <property type="term" value="C:plasma membrane"/>
    <property type="evidence" value="ECO:0007669"/>
    <property type="project" value="UniProtKB-SubCell"/>
</dbReference>
<dbReference type="GO" id="GO:0015171">
    <property type="term" value="F:amino acid transmembrane transporter activity"/>
    <property type="evidence" value="ECO:0007669"/>
    <property type="project" value="TreeGrafter"/>
</dbReference>
<keyword evidence="2" id="KW-1003">Cell membrane</keyword>
<gene>
    <name evidence="7" type="ORF">P256_00243</name>
</gene>
<organism evidence="7 8">
    <name type="scientific">Acinetobacter nectaris CIP 110549</name>
    <dbReference type="NCBI Taxonomy" id="1392540"/>
    <lineage>
        <taxon>Bacteria</taxon>
        <taxon>Pseudomonadati</taxon>
        <taxon>Pseudomonadota</taxon>
        <taxon>Gammaproteobacteria</taxon>
        <taxon>Moraxellales</taxon>
        <taxon>Moraxellaceae</taxon>
        <taxon>Acinetobacter</taxon>
    </lineage>
</organism>
<evidence type="ECO:0000256" key="6">
    <source>
        <dbReference type="SAM" id="Phobius"/>
    </source>
</evidence>
<dbReference type="InterPro" id="IPR001123">
    <property type="entry name" value="LeuE-type"/>
</dbReference>
<keyword evidence="5 6" id="KW-0472">Membrane</keyword>
<evidence type="ECO:0000256" key="4">
    <source>
        <dbReference type="ARBA" id="ARBA00022989"/>
    </source>
</evidence>
<evidence type="ECO:0000256" key="1">
    <source>
        <dbReference type="ARBA" id="ARBA00004651"/>
    </source>
</evidence>
<dbReference type="eggNOG" id="COG1280">
    <property type="taxonomic scope" value="Bacteria"/>
</dbReference>
<dbReference type="PATRIC" id="fig|1392540.3.peg.237"/>
<sequence>MIELLIPFFIAICVLTITPGLDTTLIIRTASLETKSKAIKTAAGISFGCIVWGLIVACGLGALLATSEIAFSILKWTGAIYLAWLGIKMILNPRNSLESANDVADKGKQNWFIKGFLTNILNPKVGIFYISFLPQFIPKGGQTEVWVMSLVLIHVVIGFAWSFTLITLMKPIAKYLKQPRVIQNLDRMTGSIFLLFAIKLALTKR</sequence>
<proteinExistence type="predicted"/>
<feature type="transmembrane region" description="Helical" evidence="6">
    <location>
        <begin position="6"/>
        <end position="27"/>
    </location>
</feature>
<evidence type="ECO:0000256" key="5">
    <source>
        <dbReference type="ARBA" id="ARBA00023136"/>
    </source>
</evidence>
<dbReference type="OrthoDB" id="9804822at2"/>
<dbReference type="STRING" id="1392540.P256_00243"/>
<protein>
    <recommendedName>
        <fullName evidence="9">Threonine efflux protein</fullName>
    </recommendedName>
</protein>
<feature type="transmembrane region" description="Helical" evidence="6">
    <location>
        <begin position="69"/>
        <end position="91"/>
    </location>
</feature>
<dbReference type="Pfam" id="PF01810">
    <property type="entry name" value="LysE"/>
    <property type="match status" value="1"/>
</dbReference>
<keyword evidence="8" id="KW-1185">Reference proteome</keyword>
<dbReference type="PANTHER" id="PTHR30086">
    <property type="entry name" value="ARGININE EXPORTER PROTEIN ARGO"/>
    <property type="match status" value="1"/>
</dbReference>
<comment type="subcellular location">
    <subcellularLocation>
        <location evidence="1">Cell membrane</location>
        <topology evidence="1">Multi-pass membrane protein</topology>
    </subcellularLocation>
</comment>
<reference evidence="7 8" key="1">
    <citation type="submission" date="2013-10" db="EMBL/GenBank/DDBJ databases">
        <title>The Genome Sequence of Acinetobacter nectaris CIP 110549.</title>
        <authorList>
            <consortium name="The Broad Institute Genomics Platform"/>
            <consortium name="The Broad Institute Genome Sequencing Center for Infectious Disease"/>
            <person name="Cerqueira G."/>
            <person name="Feldgarden M."/>
            <person name="Courvalin P."/>
            <person name="Grillot-Courvalin C."/>
            <person name="Clermont D."/>
            <person name="Rocha E."/>
            <person name="Yoon E.-J."/>
            <person name="Nemec A."/>
            <person name="Young S.K."/>
            <person name="Zeng Q."/>
            <person name="Gargeya S."/>
            <person name="Fitzgerald M."/>
            <person name="Abouelleil A."/>
            <person name="Alvarado L."/>
            <person name="Berlin A.M."/>
            <person name="Chapman S.B."/>
            <person name="Gainer-Dewar J."/>
            <person name="Goldberg J."/>
            <person name="Gnerre S."/>
            <person name="Griggs A."/>
            <person name="Gujja S."/>
            <person name="Hansen M."/>
            <person name="Howarth C."/>
            <person name="Imamovic A."/>
            <person name="Ireland A."/>
            <person name="Larimer J."/>
            <person name="McCowan C."/>
            <person name="Murphy C."/>
            <person name="Pearson M."/>
            <person name="Poon T.W."/>
            <person name="Priest M."/>
            <person name="Roberts A."/>
            <person name="Saif S."/>
            <person name="Shea T."/>
            <person name="Sykes S."/>
            <person name="Wortman J."/>
            <person name="Nusbaum C."/>
            <person name="Birren B."/>
        </authorList>
    </citation>
    <scope>NUCLEOTIDE SEQUENCE [LARGE SCALE GENOMIC DNA]</scope>
    <source>
        <strain evidence="7 8">CIP 110549</strain>
    </source>
</reference>
<dbReference type="PANTHER" id="PTHR30086:SF20">
    <property type="entry name" value="ARGININE EXPORTER PROTEIN ARGO-RELATED"/>
    <property type="match status" value="1"/>
</dbReference>
<dbReference type="EMBL" id="AYER01000001">
    <property type="protein sequence ID" value="ESK41254.1"/>
    <property type="molecule type" value="Genomic_DNA"/>
</dbReference>
<accession>V2V148</accession>
<evidence type="ECO:0000256" key="3">
    <source>
        <dbReference type="ARBA" id="ARBA00022692"/>
    </source>
</evidence>
<keyword evidence="4 6" id="KW-1133">Transmembrane helix</keyword>
<evidence type="ECO:0008006" key="9">
    <source>
        <dbReference type="Google" id="ProtNLM"/>
    </source>
</evidence>
<keyword evidence="3 6" id="KW-0812">Transmembrane</keyword>
<feature type="transmembrane region" description="Helical" evidence="6">
    <location>
        <begin position="39"/>
        <end position="63"/>
    </location>
</feature>
<evidence type="ECO:0000256" key="2">
    <source>
        <dbReference type="ARBA" id="ARBA00022475"/>
    </source>
</evidence>
<feature type="transmembrane region" description="Helical" evidence="6">
    <location>
        <begin position="111"/>
        <end position="133"/>
    </location>
</feature>
<dbReference type="RefSeq" id="WP_023271847.1">
    <property type="nucleotide sequence ID" value="NZ_KI530712.1"/>
</dbReference>
<dbReference type="PIRSF" id="PIRSF006324">
    <property type="entry name" value="LeuE"/>
    <property type="match status" value="1"/>
</dbReference>
<dbReference type="AlphaFoldDB" id="V2V148"/>
<evidence type="ECO:0000313" key="7">
    <source>
        <dbReference type="EMBL" id="ESK41254.1"/>
    </source>
</evidence>
<evidence type="ECO:0000313" key="8">
    <source>
        <dbReference type="Proteomes" id="UP000023785"/>
    </source>
</evidence>